<feature type="domain" description="MaoC-like" evidence="2">
    <location>
        <begin position="21"/>
        <end position="122"/>
    </location>
</feature>
<dbReference type="Proteomes" id="UP000247781">
    <property type="component" value="Unassembled WGS sequence"/>
</dbReference>
<dbReference type="OrthoDB" id="7183822at2"/>
<reference evidence="3 4" key="2">
    <citation type="submission" date="2018-06" db="EMBL/GenBank/DDBJ databases">
        <title>Sequencing of bacterial isolates from soil warming experiment in Harvard Forest, Massachusetts, USA.</title>
        <authorList>
            <person name="Deangelis K.PhD."/>
        </authorList>
    </citation>
    <scope>NUCLEOTIDE SEQUENCE [LARGE SCALE GENOMIC DNA]</scope>
    <source>
        <strain evidence="3 4">GAS496</strain>
    </source>
</reference>
<gene>
    <name evidence="3" type="ORF">C8E89_12750</name>
</gene>
<dbReference type="InterPro" id="IPR029069">
    <property type="entry name" value="HotDog_dom_sf"/>
</dbReference>
<dbReference type="Pfam" id="PF01575">
    <property type="entry name" value="MaoC_dehydratas"/>
    <property type="match status" value="1"/>
</dbReference>
<dbReference type="AlphaFoldDB" id="A0A318H8K7"/>
<sequence length="150" mass="16407">MSTSVNFDEIQIGDRLPEFVRTTHFAEWNRYAAVNDEFIPIHMDDEAGRAAGNENGAFGMGNLRLAYVVNMLRAWAGDDGEIRSLTLQYRSLNQKDDELRCVAEVTGKEVVDGLSLVHLKVDVLDQDGASTTPGEATVAVAGPWTELHGG</sequence>
<name>A0A318H8K7_9MYCO</name>
<evidence type="ECO:0000313" key="4">
    <source>
        <dbReference type="Proteomes" id="UP000247781"/>
    </source>
</evidence>
<proteinExistence type="inferred from homology"/>
<dbReference type="InterPro" id="IPR002539">
    <property type="entry name" value="MaoC-like_dom"/>
</dbReference>
<evidence type="ECO:0000256" key="1">
    <source>
        <dbReference type="ARBA" id="ARBA00005254"/>
    </source>
</evidence>
<evidence type="ECO:0000259" key="2">
    <source>
        <dbReference type="Pfam" id="PF01575"/>
    </source>
</evidence>
<dbReference type="Gene3D" id="3.10.129.10">
    <property type="entry name" value="Hotdog Thioesterase"/>
    <property type="match status" value="1"/>
</dbReference>
<reference evidence="4" key="1">
    <citation type="submission" date="2018-05" db="EMBL/GenBank/DDBJ databases">
        <authorList>
            <person name="Deangelis K."/>
            <person name="Huntemann M."/>
            <person name="Clum A."/>
            <person name="Pillay M."/>
            <person name="Palaniappan K."/>
            <person name="Varghese N."/>
            <person name="Mikhailova N."/>
            <person name="Stamatis D."/>
            <person name="Reddy T."/>
            <person name="Daum C."/>
            <person name="Shapiro N."/>
            <person name="Ivanova N."/>
            <person name="Kyrpides N."/>
            <person name="Woyke T."/>
        </authorList>
    </citation>
    <scope>NUCLEOTIDE SEQUENCE [LARGE SCALE GENOMIC DNA]</scope>
    <source>
        <strain evidence="4">GAS496</strain>
    </source>
</reference>
<dbReference type="EMBL" id="QJJU01000027">
    <property type="protein sequence ID" value="PXX01656.1"/>
    <property type="molecule type" value="Genomic_DNA"/>
</dbReference>
<evidence type="ECO:0000313" key="3">
    <source>
        <dbReference type="EMBL" id="PXX01656.1"/>
    </source>
</evidence>
<comment type="caution">
    <text evidence="3">The sequence shown here is derived from an EMBL/GenBank/DDBJ whole genome shotgun (WGS) entry which is preliminary data.</text>
</comment>
<accession>A0A318H8K7</accession>
<protein>
    <submittedName>
        <fullName evidence="3">Acyl dehydratase</fullName>
    </submittedName>
</protein>
<keyword evidence="4" id="KW-1185">Reference proteome</keyword>
<organism evidence="3 4">
    <name type="scientific">Mycolicibacterium moriokaense</name>
    <dbReference type="NCBI Taxonomy" id="39691"/>
    <lineage>
        <taxon>Bacteria</taxon>
        <taxon>Bacillati</taxon>
        <taxon>Actinomycetota</taxon>
        <taxon>Actinomycetes</taxon>
        <taxon>Mycobacteriales</taxon>
        <taxon>Mycobacteriaceae</taxon>
        <taxon>Mycolicibacterium</taxon>
    </lineage>
</organism>
<dbReference type="SUPFAM" id="SSF54637">
    <property type="entry name" value="Thioesterase/thiol ester dehydrase-isomerase"/>
    <property type="match status" value="1"/>
</dbReference>
<comment type="similarity">
    <text evidence="1">Belongs to the enoyl-CoA hydratase/isomerase family.</text>
</comment>